<proteinExistence type="predicted"/>
<dbReference type="Pfam" id="PF02464">
    <property type="entry name" value="CinA"/>
    <property type="match status" value="1"/>
</dbReference>
<name>A0A2U1E2J5_9FIRM</name>
<dbReference type="NCBIfam" id="TIGR00199">
    <property type="entry name" value="PncC_domain"/>
    <property type="match status" value="1"/>
</dbReference>
<comment type="caution">
    <text evidence="2">The sequence shown here is derived from an EMBL/GenBank/DDBJ whole genome shotgun (WGS) entry which is preliminary data.</text>
</comment>
<protein>
    <submittedName>
        <fullName evidence="2">Nicotinamide-nucleotide amidase</fullName>
    </submittedName>
</protein>
<evidence type="ECO:0000313" key="2">
    <source>
        <dbReference type="EMBL" id="PVY94176.1"/>
    </source>
</evidence>
<gene>
    <name evidence="2" type="ORF">C7381_10649</name>
</gene>
<dbReference type="AlphaFoldDB" id="A0A2U1E2J5"/>
<dbReference type="SUPFAM" id="SSF142433">
    <property type="entry name" value="CinA-like"/>
    <property type="match status" value="1"/>
</dbReference>
<keyword evidence="3" id="KW-1185">Reference proteome</keyword>
<sequence length="165" mass="17995">MKKNLYNLSKRVVDLAKRKNLTISTAESFTGGYIAKSLTDIPGCSNVLVAGLVTYMIKAKEKFLGVKDETINTYTVVSKEVVCEMALGALNTTGSDIAIATTGYAGPGDDPETGKFFIGIAFREGGAIRTIYKEFYIDNTREFIRETATKIALEKVYKIINGGLK</sequence>
<dbReference type="Gene3D" id="3.90.950.20">
    <property type="entry name" value="CinA-like"/>
    <property type="match status" value="1"/>
</dbReference>
<dbReference type="InterPro" id="IPR036653">
    <property type="entry name" value="CinA-like_C"/>
</dbReference>
<accession>A0A2U1E2J5</accession>
<evidence type="ECO:0000259" key="1">
    <source>
        <dbReference type="Pfam" id="PF02464"/>
    </source>
</evidence>
<evidence type="ECO:0000313" key="3">
    <source>
        <dbReference type="Proteomes" id="UP000245793"/>
    </source>
</evidence>
<feature type="domain" description="CinA C-terminal" evidence="1">
    <location>
        <begin position="7"/>
        <end position="158"/>
    </location>
</feature>
<organism evidence="2 3">
    <name type="scientific">Ezakiella coagulans</name>
    <dbReference type="NCBI Taxonomy" id="46507"/>
    <lineage>
        <taxon>Bacteria</taxon>
        <taxon>Bacillati</taxon>
        <taxon>Bacillota</taxon>
        <taxon>Tissierellia</taxon>
        <taxon>Ezakiella</taxon>
    </lineage>
</organism>
<reference evidence="2 3" key="1">
    <citation type="submission" date="2018-04" db="EMBL/GenBank/DDBJ databases">
        <title>Genomic Encyclopedia of Type Strains, Phase IV (KMG-IV): sequencing the most valuable type-strain genomes for metagenomic binning, comparative biology and taxonomic classification.</title>
        <authorList>
            <person name="Goeker M."/>
        </authorList>
    </citation>
    <scope>NUCLEOTIDE SEQUENCE [LARGE SCALE GENOMIC DNA]</scope>
    <source>
        <strain evidence="2 3">DSM 20705</strain>
    </source>
</reference>
<dbReference type="InterPro" id="IPR008136">
    <property type="entry name" value="CinA_C"/>
</dbReference>
<dbReference type="Proteomes" id="UP000245793">
    <property type="component" value="Unassembled WGS sequence"/>
</dbReference>
<dbReference type="EMBL" id="QEKV01000006">
    <property type="protein sequence ID" value="PVY94176.1"/>
    <property type="molecule type" value="Genomic_DNA"/>
</dbReference>
<dbReference type="RefSeq" id="WP_165803611.1">
    <property type="nucleotide sequence ID" value="NZ_QEKV01000006.1"/>
</dbReference>